<accession>A0A396HDU4</accession>
<comment type="caution">
    <text evidence="1">The sequence shown here is derived from an EMBL/GenBank/DDBJ whole genome shotgun (WGS) entry which is preliminary data.</text>
</comment>
<gene>
    <name evidence="1" type="ORF">MtrunA17_Chr7g0270501</name>
</gene>
<reference evidence="2" key="1">
    <citation type="journal article" date="2018" name="Nat. Plants">
        <title>Whole-genome landscape of Medicago truncatula symbiotic genes.</title>
        <authorList>
            <person name="Pecrix Y."/>
            <person name="Staton S.E."/>
            <person name="Sallet E."/>
            <person name="Lelandais-Briere C."/>
            <person name="Moreau S."/>
            <person name="Carrere S."/>
            <person name="Blein T."/>
            <person name="Jardinaud M.F."/>
            <person name="Latrasse D."/>
            <person name="Zouine M."/>
            <person name="Zahm M."/>
            <person name="Kreplak J."/>
            <person name="Mayjonade B."/>
            <person name="Satge C."/>
            <person name="Perez M."/>
            <person name="Cauet S."/>
            <person name="Marande W."/>
            <person name="Chantry-Darmon C."/>
            <person name="Lopez-Roques C."/>
            <person name="Bouchez O."/>
            <person name="Berard A."/>
            <person name="Debelle F."/>
            <person name="Munos S."/>
            <person name="Bendahmane A."/>
            <person name="Berges H."/>
            <person name="Niebel A."/>
            <person name="Buitink J."/>
            <person name="Frugier F."/>
            <person name="Benhamed M."/>
            <person name="Crespi M."/>
            <person name="Gouzy J."/>
            <person name="Gamas P."/>
        </authorList>
    </citation>
    <scope>NUCLEOTIDE SEQUENCE [LARGE SCALE GENOMIC DNA]</scope>
    <source>
        <strain evidence="2">cv. Jemalong A17</strain>
    </source>
</reference>
<sequence length="48" mass="6022">MNFVLSYLNFVGFFCLYYLYQIFFFVFMQPLTLYNLCLFYACLWKLLF</sequence>
<name>A0A396HDU4_MEDTR</name>
<dbReference type="AlphaFoldDB" id="A0A396HDU4"/>
<proteinExistence type="predicted"/>
<dbReference type="Proteomes" id="UP000265566">
    <property type="component" value="Chromosome 7"/>
</dbReference>
<dbReference type="EMBL" id="PSQE01000007">
    <property type="protein sequence ID" value="RHN49067.1"/>
    <property type="molecule type" value="Genomic_DNA"/>
</dbReference>
<dbReference type="Gramene" id="rna43854">
    <property type="protein sequence ID" value="RHN49067.1"/>
    <property type="gene ID" value="gene43854"/>
</dbReference>
<protein>
    <submittedName>
        <fullName evidence="1">Uncharacterized protein</fullName>
    </submittedName>
</protein>
<evidence type="ECO:0000313" key="2">
    <source>
        <dbReference type="Proteomes" id="UP000265566"/>
    </source>
</evidence>
<organism evidence="1 2">
    <name type="scientific">Medicago truncatula</name>
    <name type="common">Barrel medic</name>
    <name type="synonym">Medicago tribuloides</name>
    <dbReference type="NCBI Taxonomy" id="3880"/>
    <lineage>
        <taxon>Eukaryota</taxon>
        <taxon>Viridiplantae</taxon>
        <taxon>Streptophyta</taxon>
        <taxon>Embryophyta</taxon>
        <taxon>Tracheophyta</taxon>
        <taxon>Spermatophyta</taxon>
        <taxon>Magnoliopsida</taxon>
        <taxon>eudicotyledons</taxon>
        <taxon>Gunneridae</taxon>
        <taxon>Pentapetalae</taxon>
        <taxon>rosids</taxon>
        <taxon>fabids</taxon>
        <taxon>Fabales</taxon>
        <taxon>Fabaceae</taxon>
        <taxon>Papilionoideae</taxon>
        <taxon>50 kb inversion clade</taxon>
        <taxon>NPAAA clade</taxon>
        <taxon>Hologalegina</taxon>
        <taxon>IRL clade</taxon>
        <taxon>Trifolieae</taxon>
        <taxon>Medicago</taxon>
    </lineage>
</organism>
<evidence type="ECO:0000313" key="1">
    <source>
        <dbReference type="EMBL" id="RHN49067.1"/>
    </source>
</evidence>